<keyword evidence="7 8" id="KW-0472">Membrane</keyword>
<dbReference type="HAMAP" id="MF_03103">
    <property type="entry name" value="Mmm1"/>
    <property type="match status" value="1"/>
</dbReference>
<evidence type="ECO:0000313" key="12">
    <source>
        <dbReference type="Proteomes" id="UP000266861"/>
    </source>
</evidence>
<dbReference type="GO" id="GO:0005789">
    <property type="term" value="C:endoplasmic reticulum membrane"/>
    <property type="evidence" value="ECO:0007669"/>
    <property type="project" value="UniProtKB-SubCell"/>
</dbReference>
<comment type="subunit">
    <text evidence="8">Homodimer. Component of the ER-mitochondria encounter structure (ERMES) or MDM complex, composed of MMM1, MDM10, MDM12 and MDM34. A MMM1 homodimer associates with one molecule of MDM12 on each side in a pairwise head-to-tail manner, and the SMP-LTD domains of MMM1 and MDM12 generate a continuous hydrophobic tunnel for phospholipid trafficking.</text>
</comment>
<organism evidence="11 12">
    <name type="scientific">Diversispora epigaea</name>
    <dbReference type="NCBI Taxonomy" id="1348612"/>
    <lineage>
        <taxon>Eukaryota</taxon>
        <taxon>Fungi</taxon>
        <taxon>Fungi incertae sedis</taxon>
        <taxon>Mucoromycota</taxon>
        <taxon>Glomeromycotina</taxon>
        <taxon>Glomeromycetes</taxon>
        <taxon>Diversisporales</taxon>
        <taxon>Diversisporaceae</taxon>
        <taxon>Diversispora</taxon>
    </lineage>
</organism>
<protein>
    <recommendedName>
        <fullName evidence="8">Maintenance of mitochondrial morphology protein 1</fullName>
    </recommendedName>
</protein>
<comment type="caution">
    <text evidence="11">The sequence shown here is derived from an EMBL/GenBank/DDBJ whole genome shotgun (WGS) entry which is preliminary data.</text>
</comment>
<dbReference type="EMBL" id="PQFF01000115">
    <property type="protein sequence ID" value="RHZ81115.1"/>
    <property type="molecule type" value="Genomic_DNA"/>
</dbReference>
<dbReference type="InterPro" id="IPR027537">
    <property type="entry name" value="Mmm1"/>
</dbReference>
<evidence type="ECO:0000256" key="1">
    <source>
        <dbReference type="ARBA" id="ARBA00022448"/>
    </source>
</evidence>
<comment type="subcellular location">
    <subcellularLocation>
        <location evidence="8">Endoplasmic reticulum membrane</location>
        <topology evidence="8">Single-pass type I membrane protein</topology>
    </subcellularLocation>
    <text evidence="8">The ERMES/MDM complex localizes to a few discrete foci (around 10 per single cell), that represent mitochondria-endoplasmic reticulum junctions. These foci are often found next to mtDNA nucleoids.</text>
</comment>
<sequence>MMSFVQEISPEIQHYIDQMISRISSNSSSFLQGFLLGQLTVVVLVIAFIKFMLLEEASNIQKRPSPTNATLLNSQTANVPPASIILSKTSYDLKYHSPESTDWLNVLLAQVIHQYREDAKTDNLLVHFVDRALNENVKPDFIGTIEVTKLEIGEEYPIFSNARIRPTELMGRIRGEINCDFNDQITIGINTQILINWPKSSIAVLPVSLALSVIKFSATINLEIDTTSGSSYIVVSVLPDFILEFDIQSLIGSRSKLEGIPKVTQIITSKLRNIFSEKFVYPNSMKIELPPLNSI</sequence>
<dbReference type="Pfam" id="PF10296">
    <property type="entry name" value="MMM1"/>
    <property type="match status" value="2"/>
</dbReference>
<dbReference type="PROSITE" id="PS51847">
    <property type="entry name" value="SMP"/>
    <property type="match status" value="1"/>
</dbReference>
<dbReference type="OrthoDB" id="5599157at2759"/>
<keyword evidence="3 8" id="KW-0256">Endoplasmic reticulum</keyword>
<proteinExistence type="inferred from homology"/>
<evidence type="ECO:0000256" key="7">
    <source>
        <dbReference type="ARBA" id="ARBA00023136"/>
    </source>
</evidence>
<evidence type="ECO:0000256" key="3">
    <source>
        <dbReference type="ARBA" id="ARBA00022824"/>
    </source>
</evidence>
<dbReference type="PANTHER" id="PTHR13466:SF0">
    <property type="entry name" value="SMP-LTD DOMAIN-CONTAINING PROTEIN"/>
    <property type="match status" value="1"/>
</dbReference>
<dbReference type="GO" id="GO:0015914">
    <property type="term" value="P:phospholipid transport"/>
    <property type="evidence" value="ECO:0007669"/>
    <property type="project" value="TreeGrafter"/>
</dbReference>
<dbReference type="Proteomes" id="UP000266861">
    <property type="component" value="Unassembled WGS sequence"/>
</dbReference>
<dbReference type="CDD" id="cd21671">
    <property type="entry name" value="SMP_Mmm1"/>
    <property type="match status" value="1"/>
</dbReference>
<dbReference type="PANTHER" id="PTHR13466">
    <property type="entry name" value="TEX2 PROTEIN-RELATED"/>
    <property type="match status" value="1"/>
</dbReference>
<dbReference type="InterPro" id="IPR031468">
    <property type="entry name" value="SMP_LBD"/>
</dbReference>
<feature type="domain" description="SMP-LTD" evidence="10">
    <location>
        <begin position="97"/>
        <end position="290"/>
    </location>
</feature>
<dbReference type="InterPro" id="IPR019411">
    <property type="entry name" value="MMM1_dom"/>
</dbReference>
<evidence type="ECO:0000259" key="10">
    <source>
        <dbReference type="PROSITE" id="PS51847"/>
    </source>
</evidence>
<keyword evidence="2 8" id="KW-0812">Transmembrane</keyword>
<feature type="topological domain" description="Lumenal" evidence="8">
    <location>
        <begin position="1"/>
        <end position="33"/>
    </location>
</feature>
<keyword evidence="12" id="KW-1185">Reference proteome</keyword>
<feature type="topological domain" description="Cytoplasmic" evidence="8">
    <location>
        <begin position="55"/>
        <end position="295"/>
    </location>
</feature>
<name>A0A397IYJ5_9GLOM</name>
<dbReference type="GO" id="GO:1990456">
    <property type="term" value="P:mitochondrion-endoplasmic reticulum membrane tethering"/>
    <property type="evidence" value="ECO:0007669"/>
    <property type="project" value="TreeGrafter"/>
</dbReference>
<keyword evidence="5" id="KW-0445">Lipid transport</keyword>
<keyword evidence="4 8" id="KW-1133">Transmembrane helix</keyword>
<dbReference type="AlphaFoldDB" id="A0A397IYJ5"/>
<evidence type="ECO:0000256" key="5">
    <source>
        <dbReference type="ARBA" id="ARBA00023055"/>
    </source>
</evidence>
<dbReference type="GO" id="GO:0008289">
    <property type="term" value="F:lipid binding"/>
    <property type="evidence" value="ECO:0007669"/>
    <property type="project" value="UniProtKB-KW"/>
</dbReference>
<keyword evidence="6" id="KW-0446">Lipid-binding</keyword>
<dbReference type="GO" id="GO:0032865">
    <property type="term" value="C:ERMES complex"/>
    <property type="evidence" value="ECO:0007669"/>
    <property type="project" value="UniProtKB-UniRule"/>
</dbReference>
<feature type="transmembrane region" description="Helical" evidence="9">
    <location>
        <begin position="30"/>
        <end position="53"/>
    </location>
</feature>
<evidence type="ECO:0000256" key="2">
    <source>
        <dbReference type="ARBA" id="ARBA00022692"/>
    </source>
</evidence>
<gene>
    <name evidence="8" type="primary">MMM1</name>
    <name evidence="11" type="ORF">Glove_123g156</name>
</gene>
<evidence type="ECO:0000256" key="6">
    <source>
        <dbReference type="ARBA" id="ARBA00023121"/>
    </source>
</evidence>
<comment type="function">
    <text evidence="8">Component of the ERMES/MDM complex, which serves as a molecular tether to connect the endoplasmic reticulum (ER) and mitochondria. Components of this complex are involved in the control of mitochondrial shape and protein biogenesis, and function in nonvesicular lipid trafficking between the ER and mitochondria. The MDM12-MMM1 subcomplex functions in the major beta-barrel assembly pathway that is responsible for biogenesis of all outer membrane beta-barrel proteins, and acts in a late step after the SAM complex. The MDM10-MDM12-MMM1 subcomplex further acts in the TOM40-specific pathway after the action of the MDM12-MMM1 complex. Essential for establishing and maintaining the structure of mitochondria and maintenance of mtDNA nucleoids.</text>
</comment>
<accession>A0A397IYJ5</accession>
<evidence type="ECO:0000256" key="8">
    <source>
        <dbReference type="HAMAP-Rule" id="MF_03103"/>
    </source>
</evidence>
<comment type="similarity">
    <text evidence="8">Belongs to the MMM1 family.</text>
</comment>
<keyword evidence="1" id="KW-0813">Transport</keyword>
<evidence type="ECO:0000313" key="11">
    <source>
        <dbReference type="EMBL" id="RHZ81115.1"/>
    </source>
</evidence>
<evidence type="ECO:0000256" key="9">
    <source>
        <dbReference type="SAM" id="Phobius"/>
    </source>
</evidence>
<dbReference type="STRING" id="1348612.A0A397IYJ5"/>
<evidence type="ECO:0000256" key="4">
    <source>
        <dbReference type="ARBA" id="ARBA00022989"/>
    </source>
</evidence>
<dbReference type="GO" id="GO:0045040">
    <property type="term" value="P:protein insertion into mitochondrial outer membrane"/>
    <property type="evidence" value="ECO:0007669"/>
    <property type="project" value="UniProtKB-UniRule"/>
</dbReference>
<reference evidence="11 12" key="1">
    <citation type="submission" date="2018-08" db="EMBL/GenBank/DDBJ databases">
        <title>Genome and evolution of the arbuscular mycorrhizal fungus Diversispora epigaea (formerly Glomus versiforme) and its bacterial endosymbionts.</title>
        <authorList>
            <person name="Sun X."/>
            <person name="Fei Z."/>
            <person name="Harrison M."/>
        </authorList>
    </citation>
    <scope>NUCLEOTIDE SEQUENCE [LARGE SCALE GENOMIC DNA]</scope>
    <source>
        <strain evidence="11 12">IT104</strain>
    </source>
</reference>